<reference evidence="3 4" key="1">
    <citation type="submission" date="2022-06" db="EMBL/GenBank/DDBJ databases">
        <title>Roseomonas CN29.</title>
        <authorList>
            <person name="Cheng Y."/>
            <person name="He X."/>
        </authorList>
    </citation>
    <scope>NUCLEOTIDE SEQUENCE [LARGE SCALE GENOMIC DNA]</scope>
    <source>
        <strain evidence="3 4">CN29</strain>
    </source>
</reference>
<dbReference type="EMBL" id="JANJOU010000010">
    <property type="protein sequence ID" value="MCR0983142.1"/>
    <property type="molecule type" value="Genomic_DNA"/>
</dbReference>
<name>A0ABT1X4X9_9PROT</name>
<evidence type="ECO:0000313" key="3">
    <source>
        <dbReference type="EMBL" id="MCR0983142.1"/>
    </source>
</evidence>
<sequence length="693" mass="76681">MTDEEFRTELLASSAARAEVHNTSLREGFVMEVLERLREAGEAPEAEICPEMLTGPQRRRLEIDANAFDEADGSVHLFIAIQAQQGSPITPITLAEAREQGFNRLTNVYEQARDGWLSASIEESRPLAGLANRIHSSGAFTALRLHVLTDRPTSERLKDIPPNRTKDDVPITFQIWDATRLRRIHDAVSVRDDLVIDLTSLPGGGLPVLPASLGENEYDAYLAVIPAETLSDIYIKHGSRLLEGNVRTFLGRRGNTNKGMLDTLGKEPERFFAYNNGIAATASEVEKTQGESGTCLLTAITDLQIVNGAQTTATLASFKRDKKLPAGKVFVPMKLSVVAPAIGEELIPRISKFANRQNSVRDSDFFANHPFHRRMETLSRRILAPALSGSLTQTHWYYERARGQYLNDQAGRTDAQRDVFVRQNPRQQVITKTDMAKVESCFDLLPDVACKGAEKAFTAFAERMTKEWLDESRRSTYGDDWFRAAVARNILFQAAEKLVSNAPWYGGGYRSQIVAYTLARLSKLASDESRGGILDFARVWSMQASGEALQQQLLAIAEVMAQVLRSPVVDGQNISEWAKQQACRTKALEAAVPVVDGLDGFLVSKADVTAAKRDERGGQRVADGLEAQKEVLEAGGAFWRTIREFATSRRVATQDDLTALAAACVIPRRIPTDWQSERLIALRKRCEEAGFGA</sequence>
<evidence type="ECO:0000259" key="2">
    <source>
        <dbReference type="Pfam" id="PF22879"/>
    </source>
</evidence>
<dbReference type="Proteomes" id="UP001524642">
    <property type="component" value="Unassembled WGS sequence"/>
</dbReference>
<dbReference type="Pfam" id="PF10592">
    <property type="entry name" value="AIPR"/>
    <property type="match status" value="1"/>
</dbReference>
<dbReference type="InterPro" id="IPR055101">
    <property type="entry name" value="AIPR_N"/>
</dbReference>
<evidence type="ECO:0000259" key="1">
    <source>
        <dbReference type="Pfam" id="PF10592"/>
    </source>
</evidence>
<dbReference type="RefSeq" id="WP_257716811.1">
    <property type="nucleotide sequence ID" value="NZ_JANJOU010000010.1"/>
</dbReference>
<dbReference type="InterPro" id="IPR018891">
    <property type="entry name" value="AIPR_C"/>
</dbReference>
<organism evidence="3 4">
    <name type="scientific">Roseomonas populi</name>
    <dbReference type="NCBI Taxonomy" id="3121582"/>
    <lineage>
        <taxon>Bacteria</taxon>
        <taxon>Pseudomonadati</taxon>
        <taxon>Pseudomonadota</taxon>
        <taxon>Alphaproteobacteria</taxon>
        <taxon>Acetobacterales</taxon>
        <taxon>Roseomonadaceae</taxon>
        <taxon>Roseomonas</taxon>
    </lineage>
</organism>
<proteinExistence type="predicted"/>
<feature type="domain" description="Abortive infection phage resistance protein N-terminal" evidence="2">
    <location>
        <begin position="29"/>
        <end position="183"/>
    </location>
</feature>
<keyword evidence="4" id="KW-1185">Reference proteome</keyword>
<comment type="caution">
    <text evidence="3">The sequence shown here is derived from an EMBL/GenBank/DDBJ whole genome shotgun (WGS) entry which is preliminary data.</text>
</comment>
<feature type="domain" description="Abortive phage infection protein C-terminal" evidence="1">
    <location>
        <begin position="242"/>
        <end position="567"/>
    </location>
</feature>
<protein>
    <submittedName>
        <fullName evidence="3">AIPR family protein</fullName>
    </submittedName>
</protein>
<gene>
    <name evidence="3" type="ORF">NRP21_13890</name>
</gene>
<dbReference type="Pfam" id="PF22879">
    <property type="entry name" value="AIPR_N"/>
    <property type="match status" value="1"/>
</dbReference>
<accession>A0ABT1X4X9</accession>
<evidence type="ECO:0000313" key="4">
    <source>
        <dbReference type="Proteomes" id="UP001524642"/>
    </source>
</evidence>